<dbReference type="Gene3D" id="1.10.630.10">
    <property type="entry name" value="Cytochrome P450"/>
    <property type="match status" value="1"/>
</dbReference>
<sequence>MTQYGEIATLHLGSKTWILLNSKRAVAEIIAKRGSATNTRSPMPISSGIPRRVMHSLTPEHTASRDIDFQGYHFPAGVGFVINGIAVGDECEDPAAFRPERWLDGFEADITHGLWQFGGGRRICISYRLAQRS</sequence>
<dbReference type="EMBL" id="JAUIQD010000005">
    <property type="protein sequence ID" value="KAK3348640.1"/>
    <property type="molecule type" value="Genomic_DNA"/>
</dbReference>
<dbReference type="Proteomes" id="UP001275084">
    <property type="component" value="Unassembled WGS sequence"/>
</dbReference>
<keyword evidence="6" id="KW-1185">Reference proteome</keyword>
<dbReference type="GO" id="GO:0020037">
    <property type="term" value="F:heme binding"/>
    <property type="evidence" value="ECO:0007669"/>
    <property type="project" value="InterPro"/>
</dbReference>
<evidence type="ECO:0000256" key="2">
    <source>
        <dbReference type="ARBA" id="ARBA00022723"/>
    </source>
</evidence>
<comment type="similarity">
    <text evidence="1">Belongs to the cytochrome P450 family.</text>
</comment>
<dbReference type="AlphaFoldDB" id="A0AAJ0MBY4"/>
<evidence type="ECO:0000313" key="6">
    <source>
        <dbReference type="Proteomes" id="UP001275084"/>
    </source>
</evidence>
<evidence type="ECO:0000313" key="5">
    <source>
        <dbReference type="EMBL" id="KAK3348640.1"/>
    </source>
</evidence>
<keyword evidence="4" id="KW-0408">Iron</keyword>
<proteinExistence type="inferred from homology"/>
<dbReference type="Pfam" id="PF00067">
    <property type="entry name" value="p450"/>
    <property type="match status" value="1"/>
</dbReference>
<reference evidence="5" key="1">
    <citation type="journal article" date="2023" name="Mol. Phylogenet. Evol.">
        <title>Genome-scale phylogeny and comparative genomics of the fungal order Sordariales.</title>
        <authorList>
            <person name="Hensen N."/>
            <person name="Bonometti L."/>
            <person name="Westerberg I."/>
            <person name="Brannstrom I.O."/>
            <person name="Guillou S."/>
            <person name="Cros-Aarteil S."/>
            <person name="Calhoun S."/>
            <person name="Haridas S."/>
            <person name="Kuo A."/>
            <person name="Mondo S."/>
            <person name="Pangilinan J."/>
            <person name="Riley R."/>
            <person name="LaButti K."/>
            <person name="Andreopoulos B."/>
            <person name="Lipzen A."/>
            <person name="Chen C."/>
            <person name="Yan M."/>
            <person name="Daum C."/>
            <person name="Ng V."/>
            <person name="Clum A."/>
            <person name="Steindorff A."/>
            <person name="Ohm R.A."/>
            <person name="Martin F."/>
            <person name="Silar P."/>
            <person name="Natvig D.O."/>
            <person name="Lalanne C."/>
            <person name="Gautier V."/>
            <person name="Ament-Velasquez S.L."/>
            <person name="Kruys A."/>
            <person name="Hutchinson M.I."/>
            <person name="Powell A.J."/>
            <person name="Barry K."/>
            <person name="Miller A.N."/>
            <person name="Grigoriev I.V."/>
            <person name="Debuchy R."/>
            <person name="Gladieux P."/>
            <person name="Hiltunen Thoren M."/>
            <person name="Johannesson H."/>
        </authorList>
    </citation>
    <scope>NUCLEOTIDE SEQUENCE</scope>
    <source>
        <strain evidence="5">CBS 955.72</strain>
    </source>
</reference>
<evidence type="ECO:0008006" key="7">
    <source>
        <dbReference type="Google" id="ProtNLM"/>
    </source>
</evidence>
<gene>
    <name evidence="5" type="ORF">B0T25DRAFT_569319</name>
</gene>
<dbReference type="InterPro" id="IPR050364">
    <property type="entry name" value="Cytochrome_P450_fung"/>
</dbReference>
<dbReference type="GO" id="GO:0004497">
    <property type="term" value="F:monooxygenase activity"/>
    <property type="evidence" value="ECO:0007669"/>
    <property type="project" value="InterPro"/>
</dbReference>
<dbReference type="InterPro" id="IPR036396">
    <property type="entry name" value="Cyt_P450_sf"/>
</dbReference>
<keyword evidence="2" id="KW-0479">Metal-binding</keyword>
<dbReference type="GO" id="GO:0016705">
    <property type="term" value="F:oxidoreductase activity, acting on paired donors, with incorporation or reduction of molecular oxygen"/>
    <property type="evidence" value="ECO:0007669"/>
    <property type="project" value="InterPro"/>
</dbReference>
<evidence type="ECO:0000256" key="3">
    <source>
        <dbReference type="ARBA" id="ARBA00023002"/>
    </source>
</evidence>
<dbReference type="SUPFAM" id="SSF48264">
    <property type="entry name" value="Cytochrome P450"/>
    <property type="match status" value="1"/>
</dbReference>
<accession>A0AAJ0MBY4</accession>
<comment type="caution">
    <text evidence="5">The sequence shown here is derived from an EMBL/GenBank/DDBJ whole genome shotgun (WGS) entry which is preliminary data.</text>
</comment>
<name>A0AAJ0MBY4_9PEZI</name>
<reference evidence="5" key="2">
    <citation type="submission" date="2023-06" db="EMBL/GenBank/DDBJ databases">
        <authorList>
            <consortium name="Lawrence Berkeley National Laboratory"/>
            <person name="Haridas S."/>
            <person name="Hensen N."/>
            <person name="Bonometti L."/>
            <person name="Westerberg I."/>
            <person name="Brannstrom I.O."/>
            <person name="Guillou S."/>
            <person name="Cros-Aarteil S."/>
            <person name="Calhoun S."/>
            <person name="Kuo A."/>
            <person name="Mondo S."/>
            <person name="Pangilinan J."/>
            <person name="Riley R."/>
            <person name="Labutti K."/>
            <person name="Andreopoulos B."/>
            <person name="Lipzen A."/>
            <person name="Chen C."/>
            <person name="Yanf M."/>
            <person name="Daum C."/>
            <person name="Ng V."/>
            <person name="Clum A."/>
            <person name="Steindorff A."/>
            <person name="Ohm R."/>
            <person name="Martin F."/>
            <person name="Silar P."/>
            <person name="Natvig D."/>
            <person name="Lalanne C."/>
            <person name="Gautier V."/>
            <person name="Ament-Velasquez S.L."/>
            <person name="Kruys A."/>
            <person name="Hutchinson M.I."/>
            <person name="Powell A.J."/>
            <person name="Barry K."/>
            <person name="Miller A.N."/>
            <person name="Grigoriev I.V."/>
            <person name="Debuchy R."/>
            <person name="Gladieux P."/>
            <person name="Thoren M.H."/>
            <person name="Johannesson H."/>
        </authorList>
    </citation>
    <scope>NUCLEOTIDE SEQUENCE</scope>
    <source>
        <strain evidence="5">CBS 955.72</strain>
    </source>
</reference>
<organism evidence="5 6">
    <name type="scientific">Lasiosphaeria hispida</name>
    <dbReference type="NCBI Taxonomy" id="260671"/>
    <lineage>
        <taxon>Eukaryota</taxon>
        <taxon>Fungi</taxon>
        <taxon>Dikarya</taxon>
        <taxon>Ascomycota</taxon>
        <taxon>Pezizomycotina</taxon>
        <taxon>Sordariomycetes</taxon>
        <taxon>Sordariomycetidae</taxon>
        <taxon>Sordariales</taxon>
        <taxon>Lasiosphaeriaceae</taxon>
        <taxon>Lasiosphaeria</taxon>
    </lineage>
</organism>
<dbReference type="PANTHER" id="PTHR46300">
    <property type="entry name" value="P450, PUTATIVE (EUROFUNG)-RELATED-RELATED"/>
    <property type="match status" value="1"/>
</dbReference>
<protein>
    <recommendedName>
        <fullName evidence="7">Cytochrome P450</fullName>
    </recommendedName>
</protein>
<evidence type="ECO:0000256" key="1">
    <source>
        <dbReference type="ARBA" id="ARBA00010617"/>
    </source>
</evidence>
<dbReference type="GO" id="GO:0005506">
    <property type="term" value="F:iron ion binding"/>
    <property type="evidence" value="ECO:0007669"/>
    <property type="project" value="InterPro"/>
</dbReference>
<dbReference type="InterPro" id="IPR001128">
    <property type="entry name" value="Cyt_P450"/>
</dbReference>
<keyword evidence="3" id="KW-0560">Oxidoreductase</keyword>
<evidence type="ECO:0000256" key="4">
    <source>
        <dbReference type="ARBA" id="ARBA00023004"/>
    </source>
</evidence>